<gene>
    <name evidence="1" type="ORF">LCGC14_2865840</name>
</gene>
<reference evidence="1" key="1">
    <citation type="journal article" date="2015" name="Nature">
        <title>Complex archaea that bridge the gap between prokaryotes and eukaryotes.</title>
        <authorList>
            <person name="Spang A."/>
            <person name="Saw J.H."/>
            <person name="Jorgensen S.L."/>
            <person name="Zaremba-Niedzwiedzka K."/>
            <person name="Martijn J."/>
            <person name="Lind A.E."/>
            <person name="van Eijk R."/>
            <person name="Schleper C."/>
            <person name="Guy L."/>
            <person name="Ettema T.J."/>
        </authorList>
    </citation>
    <scope>NUCLEOTIDE SEQUENCE</scope>
</reference>
<accession>A0A0F9AVJ4</accession>
<protein>
    <submittedName>
        <fullName evidence="1">Uncharacterized protein</fullName>
    </submittedName>
</protein>
<feature type="non-terminal residue" evidence="1">
    <location>
        <position position="1"/>
    </location>
</feature>
<name>A0A0F9AVJ4_9ZZZZ</name>
<dbReference type="EMBL" id="LAZR01055504">
    <property type="protein sequence ID" value="KKK76221.1"/>
    <property type="molecule type" value="Genomic_DNA"/>
</dbReference>
<comment type="caution">
    <text evidence="1">The sequence shown here is derived from an EMBL/GenBank/DDBJ whole genome shotgun (WGS) entry which is preliminary data.</text>
</comment>
<sequence length="362" mass="42410">EKMQKYLGYIFDIGLLSFNDGTDPMDKFVPNVIDDVHFILSLFDFPFKVSFDVGIVVDWSQGTHMEVFFERSVCHRMDSGFSIDRRPRGVFKWYDTTITSQLFWIIIFGEEASKNCKMKCRDLSYSSNRSNQSDRFIEPVIRKDQFFDIPFYSLNLASKIFIDFFKVLFGKLSHFWREEFKFIGILIKIGSGIDQLSSDLEQYSHFFKDFWNRLIEFELANVFRGVLRNTDGIDPIIFTSVKSYALRDLDGHLYAEARFFFNKFGNDEFSIDTGMFHTGECVFQRNLLIFQEPDKSIRSFFGILKNIRGSPIFIQDSYVKSTLRYINTDEVRKVLVLHNDKIKGLRPKSQIAIEPLIIGLKT</sequence>
<dbReference type="AlphaFoldDB" id="A0A0F9AVJ4"/>
<evidence type="ECO:0000313" key="1">
    <source>
        <dbReference type="EMBL" id="KKK76221.1"/>
    </source>
</evidence>
<organism evidence="1">
    <name type="scientific">marine sediment metagenome</name>
    <dbReference type="NCBI Taxonomy" id="412755"/>
    <lineage>
        <taxon>unclassified sequences</taxon>
        <taxon>metagenomes</taxon>
        <taxon>ecological metagenomes</taxon>
    </lineage>
</organism>
<proteinExistence type="predicted"/>